<name>A0ABN8QLY6_9CNID</name>
<keyword evidence="1" id="KW-0800">Toxin</keyword>
<evidence type="ECO:0000313" key="5">
    <source>
        <dbReference type="Proteomes" id="UP001159405"/>
    </source>
</evidence>
<proteinExistence type="predicted"/>
<organism evidence="4 5">
    <name type="scientific">Porites lobata</name>
    <dbReference type="NCBI Taxonomy" id="104759"/>
    <lineage>
        <taxon>Eukaryota</taxon>
        <taxon>Metazoa</taxon>
        <taxon>Cnidaria</taxon>
        <taxon>Anthozoa</taxon>
        <taxon>Hexacorallia</taxon>
        <taxon>Scleractinia</taxon>
        <taxon>Fungiina</taxon>
        <taxon>Poritidae</taxon>
        <taxon>Porites</taxon>
    </lineage>
</organism>
<keyword evidence="2" id="KW-1015">Disulfide bond</keyword>
<evidence type="ECO:0000256" key="1">
    <source>
        <dbReference type="ARBA" id="ARBA00022656"/>
    </source>
</evidence>
<gene>
    <name evidence="4" type="ORF">PLOB_00007453</name>
</gene>
<accession>A0ABN8QLY6</accession>
<evidence type="ECO:0000313" key="4">
    <source>
        <dbReference type="EMBL" id="CAH3166038.1"/>
    </source>
</evidence>
<dbReference type="PROSITE" id="PS51670">
    <property type="entry name" value="SHKT"/>
    <property type="match status" value="1"/>
</dbReference>
<comment type="caution">
    <text evidence="4">The sequence shown here is derived from an EMBL/GenBank/DDBJ whole genome shotgun (WGS) entry which is preliminary data.</text>
</comment>
<evidence type="ECO:0000259" key="3">
    <source>
        <dbReference type="PROSITE" id="PS51670"/>
    </source>
</evidence>
<reference evidence="4 5" key="1">
    <citation type="submission" date="2022-05" db="EMBL/GenBank/DDBJ databases">
        <authorList>
            <consortium name="Genoscope - CEA"/>
            <person name="William W."/>
        </authorList>
    </citation>
    <scope>NUCLEOTIDE SEQUENCE [LARGE SCALE GENOMIC DNA]</scope>
</reference>
<evidence type="ECO:0000256" key="2">
    <source>
        <dbReference type="PROSITE-ProRule" id="PRU01005"/>
    </source>
</evidence>
<feature type="disulfide bond" evidence="2">
    <location>
        <begin position="80"/>
        <end position="93"/>
    </location>
</feature>
<comment type="caution">
    <text evidence="2">Lacks conserved residue(s) required for the propagation of feature annotation.</text>
</comment>
<keyword evidence="5" id="KW-1185">Reference proteome</keyword>
<feature type="domain" description="ShKT" evidence="3">
    <location>
        <begin position="64"/>
        <end position="96"/>
    </location>
</feature>
<dbReference type="InterPro" id="IPR003582">
    <property type="entry name" value="ShKT_dom"/>
</dbReference>
<dbReference type="Proteomes" id="UP001159405">
    <property type="component" value="Unassembled WGS sequence"/>
</dbReference>
<dbReference type="EMBL" id="CALNXK010000135">
    <property type="protein sequence ID" value="CAH3166038.1"/>
    <property type="molecule type" value="Genomic_DNA"/>
</dbReference>
<protein>
    <recommendedName>
        <fullName evidence="3">ShKT domain-containing protein</fullName>
    </recommendedName>
</protein>
<sequence>MARFVTVDGSSVLYEKGVATGRYDGNKQHGLIQICSTLKVSLRLTYNHFVLCAGAGDGNYGKECKDEVPTASCLGSVTSCWHSAIYSKCAKTCGFCACEYFSFHISGKLLLIELRSMI</sequence>